<evidence type="ECO:0000256" key="2">
    <source>
        <dbReference type="ARBA" id="ARBA00023125"/>
    </source>
</evidence>
<dbReference type="PANTHER" id="PTHR30146:SF153">
    <property type="entry name" value="LACTOSE OPERON REPRESSOR"/>
    <property type="match status" value="1"/>
</dbReference>
<dbReference type="Pfam" id="PF13377">
    <property type="entry name" value="Peripla_BP_3"/>
    <property type="match status" value="1"/>
</dbReference>
<dbReference type="PATRIC" id="fig|874156.12.peg.1237"/>
<dbReference type="SUPFAM" id="SSF47413">
    <property type="entry name" value="lambda repressor-like DNA-binding domains"/>
    <property type="match status" value="1"/>
</dbReference>
<protein>
    <submittedName>
        <fullName evidence="5">LacI family transcriptional regulator</fullName>
    </submittedName>
</protein>
<dbReference type="GO" id="GO:0003700">
    <property type="term" value="F:DNA-binding transcription factor activity"/>
    <property type="evidence" value="ECO:0007669"/>
    <property type="project" value="TreeGrafter"/>
</dbReference>
<evidence type="ECO:0000256" key="1">
    <source>
        <dbReference type="ARBA" id="ARBA00023015"/>
    </source>
</evidence>
<feature type="domain" description="HTH lacI-type" evidence="4">
    <location>
        <begin position="21"/>
        <end position="75"/>
    </location>
</feature>
<evidence type="ECO:0000313" key="5">
    <source>
        <dbReference type="EMBL" id="KLI65296.1"/>
    </source>
</evidence>
<dbReference type="InterPro" id="IPR010982">
    <property type="entry name" value="Lambda_DNA-bd_dom_sf"/>
</dbReference>
<dbReference type="InterPro" id="IPR046335">
    <property type="entry name" value="LacI/GalR-like_sensor"/>
</dbReference>
<dbReference type="PANTHER" id="PTHR30146">
    <property type="entry name" value="LACI-RELATED TRANSCRIPTIONAL REPRESSOR"/>
    <property type="match status" value="1"/>
</dbReference>
<keyword evidence="1" id="KW-0805">Transcription regulation</keyword>
<dbReference type="Pfam" id="PF00356">
    <property type="entry name" value="LacI"/>
    <property type="match status" value="1"/>
</dbReference>
<dbReference type="GO" id="GO:0000976">
    <property type="term" value="F:transcription cis-regulatory region binding"/>
    <property type="evidence" value="ECO:0007669"/>
    <property type="project" value="TreeGrafter"/>
</dbReference>
<dbReference type="EMBL" id="LBHU01000001">
    <property type="protein sequence ID" value="KLI65296.1"/>
    <property type="molecule type" value="Genomic_DNA"/>
</dbReference>
<keyword evidence="6" id="KW-1185">Reference proteome</keyword>
<dbReference type="AlphaFoldDB" id="A0A0H0XTL3"/>
<dbReference type="Gene3D" id="1.10.260.40">
    <property type="entry name" value="lambda repressor-like DNA-binding domains"/>
    <property type="match status" value="1"/>
</dbReference>
<keyword evidence="3" id="KW-0804">Transcription</keyword>
<name>A0A0H0XTL3_9SPHN</name>
<dbReference type="InterPro" id="IPR000843">
    <property type="entry name" value="HTH_LacI"/>
</dbReference>
<dbReference type="InterPro" id="IPR028082">
    <property type="entry name" value="Peripla_BP_I"/>
</dbReference>
<gene>
    <name evidence="5" type="ORF">AAV99_05970</name>
</gene>
<keyword evidence="2" id="KW-0238">DNA-binding</keyword>
<dbReference type="CDD" id="cd01545">
    <property type="entry name" value="PBP1_SalR"/>
    <property type="match status" value="1"/>
</dbReference>
<dbReference type="SUPFAM" id="SSF53822">
    <property type="entry name" value="Periplasmic binding protein-like I"/>
    <property type="match status" value="1"/>
</dbReference>
<dbReference type="OrthoDB" id="7939625at2"/>
<dbReference type="PROSITE" id="PS50932">
    <property type="entry name" value="HTH_LACI_2"/>
    <property type="match status" value="1"/>
</dbReference>
<accession>A0A0H0XTL3</accession>
<evidence type="ECO:0000256" key="3">
    <source>
        <dbReference type="ARBA" id="ARBA00023163"/>
    </source>
</evidence>
<comment type="caution">
    <text evidence="5">The sequence shown here is derived from an EMBL/GenBank/DDBJ whole genome shotgun (WGS) entry which is preliminary data.</text>
</comment>
<dbReference type="Gene3D" id="3.40.50.2300">
    <property type="match status" value="2"/>
</dbReference>
<sequence length="368" mass="39865">MPLAVLAAPEGHNVARRRQSVTIKHVAADAGVSLQTVSRVINNEANVRPEMKERVQASIDKLGYVPSIAAQRMSGSRSYLILALNDRERTIEDWRAREGRDWVDQMLLGGMLKCAEYGYRLIFELVDTHSDHVERELNAAIAAMQPDGVILTPPHSDNKLITDLLEASGIRFARIGSRANGGNISLTMGDDDLAAMATHHLIAKGHTRIAFIAGSQEYALTQWRKDGWKAAMQEAGLPTKDLCERGDFSFTSGEAATRTLLARADRPTAIIAGNDQMAIAANAVAHELGMRVPGDLSIISFDNTPVVRFVQPPLTAIDQPVAETVSRAVELLIMANRGEELPPMPVVVKGGLVERASVAAPRTAATND</sequence>
<dbReference type="CDD" id="cd01392">
    <property type="entry name" value="HTH_LacI"/>
    <property type="match status" value="1"/>
</dbReference>
<reference evidence="5 6" key="1">
    <citation type="submission" date="2015-04" db="EMBL/GenBank/DDBJ databases">
        <title>The draft genome sequence of Erythrobacter marinus HWDM-33.</title>
        <authorList>
            <person name="Zhuang L."/>
            <person name="Liu Y."/>
            <person name="Shao Z."/>
        </authorList>
    </citation>
    <scope>NUCLEOTIDE SEQUENCE [LARGE SCALE GENOMIC DNA]</scope>
    <source>
        <strain evidence="5 6">HWDM-33</strain>
    </source>
</reference>
<evidence type="ECO:0000313" key="6">
    <source>
        <dbReference type="Proteomes" id="UP000053455"/>
    </source>
</evidence>
<dbReference type="SMART" id="SM00354">
    <property type="entry name" value="HTH_LACI"/>
    <property type="match status" value="1"/>
</dbReference>
<proteinExistence type="predicted"/>
<evidence type="ECO:0000259" key="4">
    <source>
        <dbReference type="PROSITE" id="PS50932"/>
    </source>
</evidence>
<dbReference type="Proteomes" id="UP000053455">
    <property type="component" value="Unassembled WGS sequence"/>
</dbReference>
<organism evidence="5 6">
    <name type="scientific">Aurantiacibacter marinus</name>
    <dbReference type="NCBI Taxonomy" id="874156"/>
    <lineage>
        <taxon>Bacteria</taxon>
        <taxon>Pseudomonadati</taxon>
        <taxon>Pseudomonadota</taxon>
        <taxon>Alphaproteobacteria</taxon>
        <taxon>Sphingomonadales</taxon>
        <taxon>Erythrobacteraceae</taxon>
        <taxon>Aurantiacibacter</taxon>
    </lineage>
</organism>
<dbReference type="STRING" id="874156.GCA_001021555_00078"/>